<feature type="binding site" evidence="8">
    <location>
        <position position="8"/>
    </location>
    <ligand>
        <name>a divalent metal cation</name>
        <dbReference type="ChEBI" id="CHEBI:60240"/>
    </ligand>
</feature>
<evidence type="ECO:0000313" key="11">
    <source>
        <dbReference type="EMBL" id="MCG4564391.1"/>
    </source>
</evidence>
<dbReference type="PANTHER" id="PTHR43181">
    <property type="entry name" value="2-C-METHYL-D-ERYTHRITOL 2,4-CYCLODIPHOSPHATE SYNTHASE, CHLOROPLASTIC"/>
    <property type="match status" value="1"/>
</dbReference>
<feature type="binding site" evidence="8">
    <location>
        <begin position="100"/>
        <end position="106"/>
    </location>
    <ligand>
        <name>4-CDP-2-C-methyl-D-erythritol 2-phosphate</name>
        <dbReference type="ChEBI" id="CHEBI:57919"/>
    </ligand>
</feature>
<dbReference type="GO" id="GO:0019288">
    <property type="term" value="P:isopentenyl diphosphate biosynthetic process, methylerythritol 4-phosphate pathway"/>
    <property type="evidence" value="ECO:0007669"/>
    <property type="project" value="UniProtKB-UniRule"/>
</dbReference>
<sequence>MKVGIGYDVHKLVEKRKLIIGGVEIPHDKGLLGHSDADVLIHAIMDSILGALGLGDIGKHFPDTDEKYKDISSMVLLEEVCNIMSANGYKIGNIDSIIVAQSPKMAPYIDTMKENIARVLNVSIDNINIKATTTEELGFEGNKKGMSAHSVCTLLREL</sequence>
<dbReference type="GO" id="GO:0016114">
    <property type="term" value="P:terpenoid biosynthetic process"/>
    <property type="evidence" value="ECO:0007669"/>
    <property type="project" value="InterPro"/>
</dbReference>
<evidence type="ECO:0000313" key="12">
    <source>
        <dbReference type="EMBL" id="MSS42411.1"/>
    </source>
</evidence>
<evidence type="ECO:0000256" key="4">
    <source>
        <dbReference type="ARBA" id="ARBA00012579"/>
    </source>
</evidence>
<feature type="binding site" evidence="8">
    <location>
        <begin position="61"/>
        <end position="65"/>
    </location>
    <ligand>
        <name>4-CDP-2-C-methyl-D-erythritol 2-phosphate</name>
        <dbReference type="ChEBI" id="CHEBI:57919"/>
    </ligand>
</feature>
<dbReference type="Proteomes" id="UP001108123">
    <property type="component" value="Unassembled WGS sequence"/>
</dbReference>
<proteinExistence type="inferred from homology"/>
<evidence type="ECO:0000313" key="13">
    <source>
        <dbReference type="Proteomes" id="UP000462760"/>
    </source>
</evidence>
<dbReference type="CDD" id="cd00554">
    <property type="entry name" value="MECDP_synthase"/>
    <property type="match status" value="1"/>
</dbReference>
<keyword evidence="14" id="KW-1185">Reference proteome</keyword>
<dbReference type="RefSeq" id="WP_154482009.1">
    <property type="nucleotide sequence ID" value="NZ_JAHLOA010000006.1"/>
</dbReference>
<feature type="site" description="Transition state stabilizer" evidence="8">
    <location>
        <position position="34"/>
    </location>
</feature>
<dbReference type="FunFam" id="3.30.1330.50:FF:000001">
    <property type="entry name" value="2-C-methyl-D-erythritol 2,4-cyclodiphosphate synthase"/>
    <property type="match status" value="1"/>
</dbReference>
<reference evidence="12 13" key="1">
    <citation type="submission" date="2019-08" db="EMBL/GenBank/DDBJ databases">
        <title>In-depth cultivation of the pig gut microbiome towards novel bacterial diversity and tailored functional studies.</title>
        <authorList>
            <person name="Wylensek D."/>
            <person name="Hitch T.C.A."/>
            <person name="Clavel T."/>
        </authorList>
    </citation>
    <scope>NUCLEOTIDE SEQUENCE [LARGE SCALE GENOMIC DNA]</scope>
    <source>
        <strain evidence="12 13">Med78-601-WT-4W-RMD-3</strain>
    </source>
</reference>
<accession>A0A844FEL5</accession>
<comment type="caution">
    <text evidence="12">The sequence shown here is derived from an EMBL/GenBank/DDBJ whole genome shotgun (WGS) entry which is preliminary data.</text>
</comment>
<keyword evidence="6 8" id="KW-0414">Isoprene biosynthesis</keyword>
<dbReference type="HAMAP" id="MF_00107">
    <property type="entry name" value="IspF"/>
    <property type="match status" value="1"/>
</dbReference>
<evidence type="ECO:0000256" key="7">
    <source>
        <dbReference type="ARBA" id="ARBA00023239"/>
    </source>
</evidence>
<organism evidence="12 13">
    <name type="scientific">Anaerosalibacter bizertensis</name>
    <dbReference type="NCBI Taxonomy" id="932217"/>
    <lineage>
        <taxon>Bacteria</taxon>
        <taxon>Bacillati</taxon>
        <taxon>Bacillota</taxon>
        <taxon>Tissierellia</taxon>
        <taxon>Tissierellales</taxon>
        <taxon>Sporanaerobacteraceae</taxon>
        <taxon>Anaerosalibacter</taxon>
    </lineage>
</organism>
<evidence type="ECO:0000256" key="3">
    <source>
        <dbReference type="ARBA" id="ARBA00008480"/>
    </source>
</evidence>
<dbReference type="Pfam" id="PF02542">
    <property type="entry name" value="YgbB"/>
    <property type="match status" value="1"/>
</dbReference>
<feature type="binding site" evidence="8">
    <location>
        <position position="139"/>
    </location>
    <ligand>
        <name>4-CDP-2-C-methyl-D-erythritol 2-phosphate</name>
        <dbReference type="ChEBI" id="CHEBI:57919"/>
    </ligand>
</feature>
<feature type="binding site" evidence="8">
    <location>
        <position position="10"/>
    </location>
    <ligand>
        <name>a divalent metal cation</name>
        <dbReference type="ChEBI" id="CHEBI:60240"/>
    </ligand>
</feature>
<comment type="similarity">
    <text evidence="3 8 9">Belongs to the IspF family.</text>
</comment>
<evidence type="ECO:0000256" key="8">
    <source>
        <dbReference type="HAMAP-Rule" id="MF_00107"/>
    </source>
</evidence>
<dbReference type="PROSITE" id="PS01350">
    <property type="entry name" value="ISPF"/>
    <property type="match status" value="1"/>
</dbReference>
<dbReference type="InterPro" id="IPR003526">
    <property type="entry name" value="MECDP_synthase"/>
</dbReference>
<dbReference type="InterPro" id="IPR020555">
    <property type="entry name" value="MECDP_synthase_CS"/>
</dbReference>
<keyword evidence="5 8" id="KW-0479">Metal-binding</keyword>
<feature type="domain" description="2-C-methyl-D-erythritol 2,4-cyclodiphosphate synthase" evidence="10">
    <location>
        <begin position="1"/>
        <end position="154"/>
    </location>
</feature>
<name>A0A844FEL5_9FIRM</name>
<feature type="binding site" evidence="8">
    <location>
        <begin position="56"/>
        <end position="58"/>
    </location>
    <ligand>
        <name>4-CDP-2-C-methyl-D-erythritol 2-phosphate</name>
        <dbReference type="ChEBI" id="CHEBI:57919"/>
    </ligand>
</feature>
<dbReference type="GO" id="GO:0046872">
    <property type="term" value="F:metal ion binding"/>
    <property type="evidence" value="ECO:0007669"/>
    <property type="project" value="UniProtKB-KW"/>
</dbReference>
<evidence type="ECO:0000256" key="5">
    <source>
        <dbReference type="ARBA" id="ARBA00022723"/>
    </source>
</evidence>
<dbReference type="NCBIfam" id="TIGR00151">
    <property type="entry name" value="ispF"/>
    <property type="match status" value="1"/>
</dbReference>
<feature type="binding site" evidence="8">
    <location>
        <begin position="8"/>
        <end position="10"/>
    </location>
    <ligand>
        <name>4-CDP-2-C-methyl-D-erythritol 2-phosphate</name>
        <dbReference type="ChEBI" id="CHEBI:57919"/>
    </ligand>
</feature>
<comment type="pathway">
    <text evidence="2 8">Isoprenoid biosynthesis; isopentenyl diphosphate biosynthesis via DXP pathway; isopentenyl diphosphate from 1-deoxy-D-xylulose 5-phosphate: step 4/6.</text>
</comment>
<dbReference type="Proteomes" id="UP000462760">
    <property type="component" value="Unassembled WGS sequence"/>
</dbReference>
<comment type="catalytic activity">
    <reaction evidence="1 8 9">
        <text>4-CDP-2-C-methyl-D-erythritol 2-phosphate = 2-C-methyl-D-erythritol 2,4-cyclic diphosphate + CMP</text>
        <dbReference type="Rhea" id="RHEA:23864"/>
        <dbReference type="ChEBI" id="CHEBI:57919"/>
        <dbReference type="ChEBI" id="CHEBI:58483"/>
        <dbReference type="ChEBI" id="CHEBI:60377"/>
        <dbReference type="EC" id="4.6.1.12"/>
    </reaction>
</comment>
<dbReference type="EMBL" id="VULR01000001">
    <property type="protein sequence ID" value="MSS42411.1"/>
    <property type="molecule type" value="Genomic_DNA"/>
</dbReference>
<dbReference type="Gene3D" id="3.30.1330.50">
    <property type="entry name" value="2-C-methyl-D-erythritol 2,4-cyclodiphosphate synthase"/>
    <property type="match status" value="1"/>
</dbReference>
<comment type="caution">
    <text evidence="8">Lacks conserved residue(s) required for the propagation of feature annotation.</text>
</comment>
<feature type="binding site" evidence="8">
    <location>
        <position position="42"/>
    </location>
    <ligand>
        <name>a divalent metal cation</name>
        <dbReference type="ChEBI" id="CHEBI:60240"/>
    </ligand>
</feature>
<reference evidence="11" key="2">
    <citation type="submission" date="2022-01" db="EMBL/GenBank/DDBJ databases">
        <title>Collection of gut derived symbiotic bacterial strains cultured from healthy donors.</title>
        <authorList>
            <person name="Lin H."/>
            <person name="Kohout C."/>
            <person name="Waligurski E."/>
            <person name="Pamer E.G."/>
        </authorList>
    </citation>
    <scope>NUCLEOTIDE SEQUENCE</scope>
    <source>
        <strain evidence="11">MSK.14.39</strain>
    </source>
</reference>
<comment type="function">
    <text evidence="8">Involved in the biosynthesis of isopentenyl diphosphate (IPP) and dimethylallyl diphosphate (DMAPP), two major building blocks of isoprenoid compounds. Catalyzes the conversion of 4-diphosphocytidyl-2-C-methyl-D-erythritol 2-phosphate (CDP-ME2P) to 2-C-methyl-D-erythritol 2,4-cyclodiphosphate (ME-CPP) with a corresponding release of cytidine 5-monophosphate (CMP).</text>
</comment>
<evidence type="ECO:0000256" key="2">
    <source>
        <dbReference type="ARBA" id="ARBA00004709"/>
    </source>
</evidence>
<dbReference type="PANTHER" id="PTHR43181:SF1">
    <property type="entry name" value="2-C-METHYL-D-ERYTHRITOL 2,4-CYCLODIPHOSPHATE SYNTHASE, CHLOROPLASTIC"/>
    <property type="match status" value="1"/>
</dbReference>
<dbReference type="OrthoDB" id="9804336at2"/>
<evidence type="ECO:0000256" key="1">
    <source>
        <dbReference type="ARBA" id="ARBA00000200"/>
    </source>
</evidence>
<evidence type="ECO:0000256" key="6">
    <source>
        <dbReference type="ARBA" id="ARBA00023229"/>
    </source>
</evidence>
<comment type="cofactor">
    <cofactor evidence="8">
        <name>a divalent metal cation</name>
        <dbReference type="ChEBI" id="CHEBI:60240"/>
    </cofactor>
    <text evidence="8">Binds 1 divalent metal cation per subunit.</text>
</comment>
<comment type="subunit">
    <text evidence="8">Homotrimer.</text>
</comment>
<evidence type="ECO:0000313" key="14">
    <source>
        <dbReference type="Proteomes" id="UP001108123"/>
    </source>
</evidence>
<evidence type="ECO:0000256" key="9">
    <source>
        <dbReference type="RuleBase" id="RU004395"/>
    </source>
</evidence>
<dbReference type="EC" id="4.6.1.12" evidence="4 8"/>
<dbReference type="GO" id="GO:0008685">
    <property type="term" value="F:2-C-methyl-D-erythritol 2,4-cyclodiphosphate synthase activity"/>
    <property type="evidence" value="ECO:0007669"/>
    <property type="project" value="UniProtKB-UniRule"/>
</dbReference>
<evidence type="ECO:0000259" key="10">
    <source>
        <dbReference type="Pfam" id="PF02542"/>
    </source>
</evidence>
<dbReference type="UniPathway" id="UPA00056">
    <property type="reaction ID" value="UER00095"/>
</dbReference>
<dbReference type="SUPFAM" id="SSF69765">
    <property type="entry name" value="IpsF-like"/>
    <property type="match status" value="1"/>
</dbReference>
<gene>
    <name evidence="8 11" type="primary">ispF</name>
    <name evidence="12" type="ORF">FYJ27_01485</name>
    <name evidence="11" type="ORF">L0P62_02910</name>
</gene>
<dbReference type="AlphaFoldDB" id="A0A844FEL5"/>
<feature type="binding site" evidence="8">
    <location>
        <begin position="132"/>
        <end position="135"/>
    </location>
    <ligand>
        <name>4-CDP-2-C-methyl-D-erythritol 2-phosphate</name>
        <dbReference type="ChEBI" id="CHEBI:57919"/>
    </ligand>
</feature>
<dbReference type="InterPro" id="IPR036571">
    <property type="entry name" value="MECDP_synthase_sf"/>
</dbReference>
<keyword evidence="7 8" id="KW-0456">Lyase</keyword>
<feature type="site" description="Transition state stabilizer" evidence="8">
    <location>
        <position position="133"/>
    </location>
</feature>
<protein>
    <recommendedName>
        <fullName evidence="4 8">2-C-methyl-D-erythritol 2,4-cyclodiphosphate synthase</fullName>
        <shortName evidence="8">MECDP-synthase</shortName>
        <shortName evidence="8">MECPP-synthase</shortName>
        <shortName evidence="8">MECPS</shortName>
        <ecNumber evidence="4 8">4.6.1.12</ecNumber>
    </recommendedName>
</protein>
<feature type="binding site" evidence="8">
    <location>
        <begin position="34"/>
        <end position="35"/>
    </location>
    <ligand>
        <name>4-CDP-2-C-methyl-D-erythritol 2-phosphate</name>
        <dbReference type="ChEBI" id="CHEBI:57919"/>
    </ligand>
</feature>
<dbReference type="EMBL" id="JAKNID010000006">
    <property type="protein sequence ID" value="MCG4564391.1"/>
    <property type="molecule type" value="Genomic_DNA"/>
</dbReference>